<sequence>MPARTKRAATGKKGRRATANKGQQATRRSTPDPASDAPAVTSTSTPDTFYEPLGPPPHRRTSQDGAGAFSDPFPNIPSTPPRRPRVFDENSPPVVVFNTFERNSPLSSRLSPSSRTPWASDAGLERFSHDGSPVIRQGRYEPPSPLQDLPLYRTPENMDTGALLEAFYGGPSTPTRASHKKSPGILESRGDRRTQKASEEAAVGPPNDDPFVIASQDAAHLDVSVTVEASDAPVDDVEEKLINGEEKDHNEAAGESHEDDVDAGAPAHGTKEDATDIIVLPTTAPVTDASSLTTVIEPTEVRGASPLPGSLPALEPGPSKARATPKPVEIKLLAPRPAEGHVLEGELDGTVQHTDYQQESSDRSDHRKDELPTRRDEVVVPYDQARSRRKRTRSRSKDGERDDQASLNEDDKRRRVQKRLRKEQDGHVQAGPVAPGTLRSPRAYSMAAAEQQQPEDVQDARDDAHASAPRLRTTTRPPLHDDEAQHRLVSAHAPAPVQLPPPPPHHQQQHQQQQSNYGPAPFAQAPAQCQLQQAPGFVYNPHPFEVYYPQLGYGVYYPPGWYDSCILPNSPFPVPQPQGYGVQNAPLRQWAPQHQLHAHHSAHTHSVGAHQMPLADQVVQGAQLSVAAPQQPQLASTTQPAAPAAAQPTPAAPATLSFANGAPPAVHPPPAGILCKWHARCTYVFDTSLSDDDLKAAVQKHFETEIKGKWVEVQEPGRRRRREQVEVGLRSYPTII</sequence>
<feature type="region of interest" description="Disordered" evidence="1">
    <location>
        <begin position="299"/>
        <end position="479"/>
    </location>
</feature>
<feature type="region of interest" description="Disordered" evidence="1">
    <location>
        <begin position="1"/>
        <end position="90"/>
    </location>
</feature>
<feature type="compositionally biased region" description="Low complexity" evidence="1">
    <location>
        <begin position="509"/>
        <end position="522"/>
    </location>
</feature>
<dbReference type="HOGENOM" id="CLU_376892_0_0_1"/>
<evidence type="ECO:0000313" key="2">
    <source>
        <dbReference type="EMBL" id="EFI98218.1"/>
    </source>
</evidence>
<reference evidence="2 3" key="1">
    <citation type="journal article" date="2010" name="Nat. Biotechnol.">
        <title>Genome sequence of the model mushroom Schizophyllum commune.</title>
        <authorList>
            <person name="Ohm R.A."/>
            <person name="de Jong J.F."/>
            <person name="Lugones L.G."/>
            <person name="Aerts A."/>
            <person name="Kothe E."/>
            <person name="Stajich J.E."/>
            <person name="de Vries R.P."/>
            <person name="Record E."/>
            <person name="Levasseur A."/>
            <person name="Baker S.E."/>
            <person name="Bartholomew K.A."/>
            <person name="Coutinho P.M."/>
            <person name="Erdmann S."/>
            <person name="Fowler T.J."/>
            <person name="Gathman A.C."/>
            <person name="Lombard V."/>
            <person name="Henrissat B."/>
            <person name="Knabe N."/>
            <person name="Kuees U."/>
            <person name="Lilly W.W."/>
            <person name="Lindquist E."/>
            <person name="Lucas S."/>
            <person name="Magnuson J.K."/>
            <person name="Piumi F."/>
            <person name="Raudaskoski M."/>
            <person name="Salamov A."/>
            <person name="Schmutz J."/>
            <person name="Schwarze F.W.M.R."/>
            <person name="vanKuyk P.A."/>
            <person name="Horton J.S."/>
            <person name="Grigoriev I.V."/>
            <person name="Woesten H.A.B."/>
        </authorList>
    </citation>
    <scope>NUCLEOTIDE SEQUENCE [LARGE SCALE GENOMIC DNA]</scope>
    <source>
        <strain evidence="3">H4-8 / FGSC 9210</strain>
    </source>
</reference>
<feature type="compositionally biased region" description="Basic and acidic residues" evidence="1">
    <location>
        <begin position="188"/>
        <end position="199"/>
    </location>
</feature>
<feature type="compositionally biased region" description="Low complexity" evidence="1">
    <location>
        <begin position="104"/>
        <end position="115"/>
    </location>
</feature>
<feature type="region of interest" description="Disordered" evidence="1">
    <location>
        <begin position="104"/>
        <end position="212"/>
    </location>
</feature>
<dbReference type="InParanoid" id="D8Q301"/>
<dbReference type="AlphaFoldDB" id="D8Q301"/>
<evidence type="ECO:0000313" key="3">
    <source>
        <dbReference type="Proteomes" id="UP000007431"/>
    </source>
</evidence>
<dbReference type="OrthoDB" id="10463783at2759"/>
<feature type="region of interest" description="Disordered" evidence="1">
    <location>
        <begin position="229"/>
        <end position="277"/>
    </location>
</feature>
<accession>D8Q301</accession>
<feature type="compositionally biased region" description="Basic and acidic residues" evidence="1">
    <location>
        <begin position="395"/>
        <end position="413"/>
    </location>
</feature>
<keyword evidence="3" id="KW-1185">Reference proteome</keyword>
<dbReference type="Proteomes" id="UP000007431">
    <property type="component" value="Unassembled WGS sequence"/>
</dbReference>
<feature type="compositionally biased region" description="Basic residues" evidence="1">
    <location>
        <begin position="1"/>
        <end position="18"/>
    </location>
</feature>
<evidence type="ECO:0000256" key="1">
    <source>
        <dbReference type="SAM" id="MobiDB-lite"/>
    </source>
</evidence>
<feature type="region of interest" description="Disordered" evidence="1">
    <location>
        <begin position="629"/>
        <end position="656"/>
    </location>
</feature>
<dbReference type="EMBL" id="GL377305">
    <property type="protein sequence ID" value="EFI98218.1"/>
    <property type="molecule type" value="Genomic_DNA"/>
</dbReference>
<organism evidence="3">
    <name type="scientific">Schizophyllum commune (strain H4-8 / FGSC 9210)</name>
    <name type="common">Split gill fungus</name>
    <dbReference type="NCBI Taxonomy" id="578458"/>
    <lineage>
        <taxon>Eukaryota</taxon>
        <taxon>Fungi</taxon>
        <taxon>Dikarya</taxon>
        <taxon>Basidiomycota</taxon>
        <taxon>Agaricomycotina</taxon>
        <taxon>Agaricomycetes</taxon>
        <taxon>Agaricomycetidae</taxon>
        <taxon>Agaricales</taxon>
        <taxon>Schizophyllaceae</taxon>
        <taxon>Schizophyllum</taxon>
    </lineage>
</organism>
<dbReference type="KEGG" id="scm:SCHCO_02698729"/>
<proteinExistence type="predicted"/>
<dbReference type="GeneID" id="9595158"/>
<feature type="compositionally biased region" description="Basic and acidic residues" evidence="1">
    <location>
        <begin position="239"/>
        <end position="256"/>
    </location>
</feature>
<dbReference type="VEuPathDB" id="FungiDB:SCHCODRAFT_02698729"/>
<protein>
    <submittedName>
        <fullName evidence="2">Uncharacterized protein</fullName>
    </submittedName>
</protein>
<feature type="region of interest" description="Disordered" evidence="1">
    <location>
        <begin position="494"/>
        <end position="522"/>
    </location>
</feature>
<name>D8Q301_SCHCM</name>
<feature type="compositionally biased region" description="Basic and acidic residues" evidence="1">
    <location>
        <begin position="360"/>
        <end position="378"/>
    </location>
</feature>
<gene>
    <name evidence="2" type="ORF">SCHCODRAFT_233934</name>
</gene>